<protein>
    <submittedName>
        <fullName evidence="2">Uncharacterized protein, isoform A</fullName>
    </submittedName>
    <submittedName>
        <fullName evidence="3">Uncharacterized protein, isoform B</fullName>
    </submittedName>
</protein>
<dbReference type="InParanoid" id="B4LN07"/>
<evidence type="ECO:0000313" key="3">
    <source>
        <dbReference type="EMBL" id="KRF80455.1"/>
    </source>
</evidence>
<feature type="signal peptide" evidence="1">
    <location>
        <begin position="1"/>
        <end position="25"/>
    </location>
</feature>
<dbReference type="OrthoDB" id="7883881at2759"/>
<name>B4LN07_DROVI</name>
<proteinExistence type="predicted"/>
<gene>
    <name evidence="2" type="primary">Dvir\GJ19927</name>
    <name evidence="2" type="ORF">Dvir_GJ19927</name>
</gene>
<keyword evidence="1" id="KW-0732">Signal</keyword>
<organism evidence="2 4">
    <name type="scientific">Drosophila virilis</name>
    <name type="common">Fruit fly</name>
    <dbReference type="NCBI Taxonomy" id="7244"/>
    <lineage>
        <taxon>Eukaryota</taxon>
        <taxon>Metazoa</taxon>
        <taxon>Ecdysozoa</taxon>
        <taxon>Arthropoda</taxon>
        <taxon>Hexapoda</taxon>
        <taxon>Insecta</taxon>
        <taxon>Pterygota</taxon>
        <taxon>Neoptera</taxon>
        <taxon>Endopterygota</taxon>
        <taxon>Diptera</taxon>
        <taxon>Brachycera</taxon>
        <taxon>Muscomorpha</taxon>
        <taxon>Ephydroidea</taxon>
        <taxon>Drosophilidae</taxon>
        <taxon>Drosophila</taxon>
    </lineage>
</organism>
<evidence type="ECO:0000313" key="4">
    <source>
        <dbReference type="Proteomes" id="UP000008792"/>
    </source>
</evidence>
<dbReference type="OMA" id="KEPQRRV"/>
<reference evidence="2 4" key="1">
    <citation type="journal article" date="2007" name="Nature">
        <title>Evolution of genes and genomes on the Drosophila phylogeny.</title>
        <authorList>
            <consortium name="Drosophila 12 Genomes Consortium"/>
            <person name="Clark A.G."/>
            <person name="Eisen M.B."/>
            <person name="Smith D.R."/>
            <person name="Bergman C.M."/>
            <person name="Oliver B."/>
            <person name="Markow T.A."/>
            <person name="Kaufman T.C."/>
            <person name="Kellis M."/>
            <person name="Gelbart W."/>
            <person name="Iyer V.N."/>
            <person name="Pollard D.A."/>
            <person name="Sackton T.B."/>
            <person name="Larracuente A.M."/>
            <person name="Singh N.D."/>
            <person name="Abad J.P."/>
            <person name="Abt D.N."/>
            <person name="Adryan B."/>
            <person name="Aguade M."/>
            <person name="Akashi H."/>
            <person name="Anderson W.W."/>
            <person name="Aquadro C.F."/>
            <person name="Ardell D.H."/>
            <person name="Arguello R."/>
            <person name="Artieri C.G."/>
            <person name="Barbash D.A."/>
            <person name="Barker D."/>
            <person name="Barsanti P."/>
            <person name="Batterham P."/>
            <person name="Batzoglou S."/>
            <person name="Begun D."/>
            <person name="Bhutkar A."/>
            <person name="Blanco E."/>
            <person name="Bosak S.A."/>
            <person name="Bradley R.K."/>
            <person name="Brand A.D."/>
            <person name="Brent M.R."/>
            <person name="Brooks A.N."/>
            <person name="Brown R.H."/>
            <person name="Butlin R.K."/>
            <person name="Caggese C."/>
            <person name="Calvi B.R."/>
            <person name="Bernardo de Carvalho A."/>
            <person name="Caspi A."/>
            <person name="Castrezana S."/>
            <person name="Celniker S.E."/>
            <person name="Chang J.L."/>
            <person name="Chapple C."/>
            <person name="Chatterji S."/>
            <person name="Chinwalla A."/>
            <person name="Civetta A."/>
            <person name="Clifton S.W."/>
            <person name="Comeron J.M."/>
            <person name="Costello J.C."/>
            <person name="Coyne J.A."/>
            <person name="Daub J."/>
            <person name="David R.G."/>
            <person name="Delcher A.L."/>
            <person name="Delehaunty K."/>
            <person name="Do C.B."/>
            <person name="Ebling H."/>
            <person name="Edwards K."/>
            <person name="Eickbush T."/>
            <person name="Evans J.D."/>
            <person name="Filipski A."/>
            <person name="Findeiss S."/>
            <person name="Freyhult E."/>
            <person name="Fulton L."/>
            <person name="Fulton R."/>
            <person name="Garcia A.C."/>
            <person name="Gardiner A."/>
            <person name="Garfield D.A."/>
            <person name="Garvin B.E."/>
            <person name="Gibson G."/>
            <person name="Gilbert D."/>
            <person name="Gnerre S."/>
            <person name="Godfrey J."/>
            <person name="Good R."/>
            <person name="Gotea V."/>
            <person name="Gravely B."/>
            <person name="Greenberg A.J."/>
            <person name="Griffiths-Jones S."/>
            <person name="Gross S."/>
            <person name="Guigo R."/>
            <person name="Gustafson E.A."/>
            <person name="Haerty W."/>
            <person name="Hahn M.W."/>
            <person name="Halligan D.L."/>
            <person name="Halpern A.L."/>
            <person name="Halter G.M."/>
            <person name="Han M.V."/>
            <person name="Heger A."/>
            <person name="Hillier L."/>
            <person name="Hinrichs A.S."/>
            <person name="Holmes I."/>
            <person name="Hoskins R.A."/>
            <person name="Hubisz M.J."/>
            <person name="Hultmark D."/>
            <person name="Huntley M.A."/>
            <person name="Jaffe D.B."/>
            <person name="Jagadeeshan S."/>
            <person name="Jeck W.R."/>
            <person name="Johnson J."/>
            <person name="Jones C.D."/>
            <person name="Jordan W.C."/>
            <person name="Karpen G.H."/>
            <person name="Kataoka E."/>
            <person name="Keightley P.D."/>
            <person name="Kheradpour P."/>
            <person name="Kirkness E.F."/>
            <person name="Koerich L.B."/>
            <person name="Kristiansen K."/>
            <person name="Kudrna D."/>
            <person name="Kulathinal R.J."/>
            <person name="Kumar S."/>
            <person name="Kwok R."/>
            <person name="Lander E."/>
            <person name="Langley C.H."/>
            <person name="Lapoint R."/>
            <person name="Lazzaro B.P."/>
            <person name="Lee S.J."/>
            <person name="Levesque L."/>
            <person name="Li R."/>
            <person name="Lin C.F."/>
            <person name="Lin M.F."/>
            <person name="Lindblad-Toh K."/>
            <person name="Llopart A."/>
            <person name="Long M."/>
            <person name="Low L."/>
            <person name="Lozovsky E."/>
            <person name="Lu J."/>
            <person name="Luo M."/>
            <person name="Machado C.A."/>
            <person name="Makalowski W."/>
            <person name="Marzo M."/>
            <person name="Matsuda M."/>
            <person name="Matzkin L."/>
            <person name="McAllister B."/>
            <person name="McBride C.S."/>
            <person name="McKernan B."/>
            <person name="McKernan K."/>
            <person name="Mendez-Lago M."/>
            <person name="Minx P."/>
            <person name="Mollenhauer M.U."/>
            <person name="Montooth K."/>
            <person name="Mount S.M."/>
            <person name="Mu X."/>
            <person name="Myers E."/>
            <person name="Negre B."/>
            <person name="Newfeld S."/>
            <person name="Nielsen R."/>
            <person name="Noor M.A."/>
            <person name="O'Grady P."/>
            <person name="Pachter L."/>
            <person name="Papaceit M."/>
            <person name="Parisi M.J."/>
            <person name="Parisi M."/>
            <person name="Parts L."/>
            <person name="Pedersen J.S."/>
            <person name="Pesole G."/>
            <person name="Phillippy A.M."/>
            <person name="Ponting C.P."/>
            <person name="Pop M."/>
            <person name="Porcelli D."/>
            <person name="Powell J.R."/>
            <person name="Prohaska S."/>
            <person name="Pruitt K."/>
            <person name="Puig M."/>
            <person name="Quesneville H."/>
            <person name="Ram K.R."/>
            <person name="Rand D."/>
            <person name="Rasmussen M.D."/>
            <person name="Reed L.K."/>
            <person name="Reenan R."/>
            <person name="Reily A."/>
            <person name="Remington K.A."/>
            <person name="Rieger T.T."/>
            <person name="Ritchie M.G."/>
            <person name="Robin C."/>
            <person name="Rogers Y.H."/>
            <person name="Rohde C."/>
            <person name="Rozas J."/>
            <person name="Rubenfield M.J."/>
            <person name="Ruiz A."/>
            <person name="Russo S."/>
            <person name="Salzberg S.L."/>
            <person name="Sanchez-Gracia A."/>
            <person name="Saranga D.J."/>
            <person name="Sato H."/>
            <person name="Schaeffer S.W."/>
            <person name="Schatz M.C."/>
            <person name="Schlenke T."/>
            <person name="Schwartz R."/>
            <person name="Segarra C."/>
            <person name="Singh R.S."/>
            <person name="Sirot L."/>
            <person name="Sirota M."/>
            <person name="Sisneros N.B."/>
            <person name="Smith C.D."/>
            <person name="Smith T.F."/>
            <person name="Spieth J."/>
            <person name="Stage D.E."/>
            <person name="Stark A."/>
            <person name="Stephan W."/>
            <person name="Strausberg R.L."/>
            <person name="Strempel S."/>
            <person name="Sturgill D."/>
            <person name="Sutton G."/>
            <person name="Sutton G.G."/>
            <person name="Tao W."/>
            <person name="Teichmann S."/>
            <person name="Tobari Y.N."/>
            <person name="Tomimura Y."/>
            <person name="Tsolas J.M."/>
            <person name="Valente V.L."/>
            <person name="Venter E."/>
            <person name="Venter J.C."/>
            <person name="Vicario S."/>
            <person name="Vieira F.G."/>
            <person name="Vilella A.J."/>
            <person name="Villasante A."/>
            <person name="Walenz B."/>
            <person name="Wang J."/>
            <person name="Wasserman M."/>
            <person name="Watts T."/>
            <person name="Wilson D."/>
            <person name="Wilson R.K."/>
            <person name="Wing R.A."/>
            <person name="Wolfner M.F."/>
            <person name="Wong A."/>
            <person name="Wong G.K."/>
            <person name="Wu C.I."/>
            <person name="Wu G."/>
            <person name="Yamamoto D."/>
            <person name="Yang H.P."/>
            <person name="Yang S.P."/>
            <person name="Yorke J.A."/>
            <person name="Yoshida K."/>
            <person name="Zdobnov E."/>
            <person name="Zhang P."/>
            <person name="Zhang Y."/>
            <person name="Zimin A.V."/>
            <person name="Baldwin J."/>
            <person name="Abdouelleil A."/>
            <person name="Abdulkadir J."/>
            <person name="Abebe A."/>
            <person name="Abera B."/>
            <person name="Abreu J."/>
            <person name="Acer S.C."/>
            <person name="Aftuck L."/>
            <person name="Alexander A."/>
            <person name="An P."/>
            <person name="Anderson E."/>
            <person name="Anderson S."/>
            <person name="Arachi H."/>
            <person name="Azer M."/>
            <person name="Bachantsang P."/>
            <person name="Barry A."/>
            <person name="Bayul T."/>
            <person name="Berlin A."/>
            <person name="Bessette D."/>
            <person name="Bloom T."/>
            <person name="Blye J."/>
            <person name="Boguslavskiy L."/>
            <person name="Bonnet C."/>
            <person name="Boukhgalter B."/>
            <person name="Bourzgui I."/>
            <person name="Brown A."/>
            <person name="Cahill P."/>
            <person name="Channer S."/>
            <person name="Cheshatsang Y."/>
            <person name="Chuda L."/>
            <person name="Citroen M."/>
            <person name="Collymore A."/>
            <person name="Cooke P."/>
            <person name="Costello M."/>
            <person name="D'Aco K."/>
            <person name="Daza R."/>
            <person name="De Haan G."/>
            <person name="DeGray S."/>
            <person name="DeMaso C."/>
            <person name="Dhargay N."/>
            <person name="Dooley K."/>
            <person name="Dooley E."/>
            <person name="Doricent M."/>
            <person name="Dorje P."/>
            <person name="Dorjee K."/>
            <person name="Dupes A."/>
            <person name="Elong R."/>
            <person name="Falk J."/>
            <person name="Farina A."/>
            <person name="Faro S."/>
            <person name="Ferguson D."/>
            <person name="Fisher S."/>
            <person name="Foley C.D."/>
            <person name="Franke A."/>
            <person name="Friedrich D."/>
            <person name="Gadbois L."/>
            <person name="Gearin G."/>
            <person name="Gearin C.R."/>
            <person name="Giannoukos G."/>
            <person name="Goode T."/>
            <person name="Graham J."/>
            <person name="Grandbois E."/>
            <person name="Grewal S."/>
            <person name="Gyaltsen K."/>
            <person name="Hafez N."/>
            <person name="Hagos B."/>
            <person name="Hall J."/>
            <person name="Henson C."/>
            <person name="Hollinger A."/>
            <person name="Honan T."/>
            <person name="Huard M.D."/>
            <person name="Hughes L."/>
            <person name="Hurhula B."/>
            <person name="Husby M.E."/>
            <person name="Kamat A."/>
            <person name="Kanga B."/>
            <person name="Kashin S."/>
            <person name="Khazanovich D."/>
            <person name="Kisner P."/>
            <person name="Lance K."/>
            <person name="Lara M."/>
            <person name="Lee W."/>
            <person name="Lennon N."/>
            <person name="Letendre F."/>
            <person name="LeVine R."/>
            <person name="Lipovsky A."/>
            <person name="Liu X."/>
            <person name="Liu J."/>
            <person name="Liu S."/>
            <person name="Lokyitsang T."/>
            <person name="Lokyitsang Y."/>
            <person name="Lubonja R."/>
            <person name="Lui A."/>
            <person name="MacDonald P."/>
            <person name="Magnisalis V."/>
            <person name="Maru K."/>
            <person name="Matthews C."/>
            <person name="McCusker W."/>
            <person name="McDonough S."/>
            <person name="Mehta T."/>
            <person name="Meldrim J."/>
            <person name="Meneus L."/>
            <person name="Mihai O."/>
            <person name="Mihalev A."/>
            <person name="Mihova T."/>
            <person name="Mittelman R."/>
            <person name="Mlenga V."/>
            <person name="Montmayeur A."/>
            <person name="Mulrain L."/>
            <person name="Navidi A."/>
            <person name="Naylor J."/>
            <person name="Negash T."/>
            <person name="Nguyen T."/>
            <person name="Nguyen N."/>
            <person name="Nicol R."/>
            <person name="Norbu C."/>
            <person name="Norbu N."/>
            <person name="Novod N."/>
            <person name="O'Neill B."/>
            <person name="Osman S."/>
            <person name="Markiewicz E."/>
            <person name="Oyono O.L."/>
            <person name="Patti C."/>
            <person name="Phunkhang P."/>
            <person name="Pierre F."/>
            <person name="Priest M."/>
            <person name="Raghuraman S."/>
            <person name="Rege F."/>
            <person name="Reyes R."/>
            <person name="Rise C."/>
            <person name="Rogov P."/>
            <person name="Ross K."/>
            <person name="Ryan E."/>
            <person name="Settipalli S."/>
            <person name="Shea T."/>
            <person name="Sherpa N."/>
            <person name="Shi L."/>
            <person name="Shih D."/>
            <person name="Sparrow T."/>
            <person name="Spaulding J."/>
            <person name="Stalker J."/>
            <person name="Stange-Thomann N."/>
            <person name="Stavropoulos S."/>
            <person name="Stone C."/>
            <person name="Strader C."/>
            <person name="Tesfaye S."/>
            <person name="Thomson T."/>
            <person name="Thoulutsang Y."/>
            <person name="Thoulutsang D."/>
            <person name="Topham K."/>
            <person name="Topping I."/>
            <person name="Tsamla T."/>
            <person name="Vassiliev H."/>
            <person name="Vo A."/>
            <person name="Wangchuk T."/>
            <person name="Wangdi T."/>
            <person name="Weiand M."/>
            <person name="Wilkinson J."/>
            <person name="Wilson A."/>
            <person name="Yadav S."/>
            <person name="Young G."/>
            <person name="Yu Q."/>
            <person name="Zembek L."/>
            <person name="Zhong D."/>
            <person name="Zimmer A."/>
            <person name="Zwirko Z."/>
            <person name="Jaffe D.B."/>
            <person name="Alvarez P."/>
            <person name="Brockman W."/>
            <person name="Butler J."/>
            <person name="Chin C."/>
            <person name="Gnerre S."/>
            <person name="Grabherr M."/>
            <person name="Kleber M."/>
            <person name="Mauceli E."/>
            <person name="MacCallum I."/>
        </authorList>
    </citation>
    <scope>NUCLEOTIDE SEQUENCE [LARGE SCALE GENOMIC DNA]</scope>
    <source>
        <strain evidence="2">TSC#15010-1051.87</strain>
        <strain evidence="4">Tucson 15010-1051.87</strain>
    </source>
</reference>
<dbReference type="EMBL" id="CH940648">
    <property type="protein sequence ID" value="KRF80455.1"/>
    <property type="molecule type" value="Genomic_DNA"/>
</dbReference>
<sequence length="394" mass="42594">MMKLLAHILILICYGCLLLPQPTHTLRIKRSDSLANATNSNNLKANQANSVLPTLTKALGTAELAGADKPQVKIAGPAEAAVVATTNSTGTTVAEAAAAADVATAATAAAAGSTEPVKNMGQLDEAQSNELAARMHRGKRRMSLIDESLLPKTLHHGRHHATAGGVGGANAVANAAAAATAAAPPFVYYNKMVSPDGKQELKEFQLMSPNMVIESVQHDMNYGPAADMGGGVLLLNAENNLNGRIRTMTKPKHHHKHKSLALPPFLFLLQQMLQPNMNLDLETMPQTQRNRLEAPLYQFLDSAVDNALRNNHEVFEHLVSDHELDLSDNNKEKDKDRDNLELKSDKPKEAIELAANRKEDELVVSCPIHHEHHASNNGEMVDDDVVLVNECHIV</sequence>
<keyword evidence="4" id="KW-1185">Reference proteome</keyword>
<dbReference type="AlphaFoldDB" id="B4LN07"/>
<feature type="chain" id="PRO_5014298850" evidence="1">
    <location>
        <begin position="26"/>
        <end position="394"/>
    </location>
</feature>
<dbReference type="eggNOG" id="ENOG502TDTS">
    <property type="taxonomic scope" value="Eukaryota"/>
</dbReference>
<reference evidence="2" key="2">
    <citation type="journal article" date="2008" name="Bioinformatics">
        <title>Assembly reconciliation.</title>
        <authorList>
            <person name="Zimin A.V."/>
            <person name="Smith D.R."/>
            <person name="Sutton G."/>
            <person name="Yorke J.A."/>
        </authorList>
    </citation>
    <scope>NUCLEOTIDE SEQUENCE</scope>
    <source>
        <strain evidence="2">TSC#15010-1051.87</strain>
    </source>
</reference>
<dbReference type="KEGG" id="dvi:6626670"/>
<dbReference type="HOGENOM" id="CLU_059242_0_0_1"/>
<evidence type="ECO:0000313" key="2">
    <source>
        <dbReference type="EMBL" id="EDW62122.1"/>
    </source>
</evidence>
<accession>B4LN07</accession>
<dbReference type="Proteomes" id="UP000008792">
    <property type="component" value="Unassembled WGS sequence"/>
</dbReference>
<dbReference type="EMBL" id="CH940648">
    <property type="protein sequence ID" value="EDW62122.1"/>
    <property type="molecule type" value="Genomic_DNA"/>
</dbReference>
<reference evidence="2" key="3">
    <citation type="submission" date="2008-06" db="EMBL/GenBank/DDBJ databases">
        <authorList>
            <consortium name="FlyBase"/>
        </authorList>
    </citation>
    <scope>NUCLEOTIDE SEQUENCE</scope>
    <source>
        <strain evidence="2">TSC#15010-1051.87</strain>
    </source>
</reference>
<dbReference type="STRING" id="7244.B4LN07"/>
<evidence type="ECO:0000256" key="1">
    <source>
        <dbReference type="SAM" id="SignalP"/>
    </source>
</evidence>